<keyword evidence="3 4" id="KW-0732">Signal</keyword>
<dbReference type="SUPFAM" id="SSF51126">
    <property type="entry name" value="Pectin lyase-like"/>
    <property type="match status" value="1"/>
</dbReference>
<dbReference type="Gene3D" id="2.160.20.10">
    <property type="entry name" value="Single-stranded right-handed beta-helix, Pectin lyase-like"/>
    <property type="match status" value="1"/>
</dbReference>
<dbReference type="InterPro" id="IPR012334">
    <property type="entry name" value="Pectin_lyas_fold"/>
</dbReference>
<proteinExistence type="predicted"/>
<evidence type="ECO:0000313" key="6">
    <source>
        <dbReference type="EMBL" id="MDX8438520.1"/>
    </source>
</evidence>
<sequence length="2156" mass="214119">MRDTFPILPTVNLPLTALLLASTALVGFTPARAQELPTGASVASGGVTISKPSSSQLAIKQSTNSAIVNWQSFSIGAGARVDIDQPTSSSVMLNRVTGNTKSTIAGQLNANGQVFLVNPNGIAISKTGKVSAAGFVGSSLDIDDDDFKAGKLKFKGKRASAAVSNEGSVSIGSGGYAALIGGRVDNSGTISVPLGKVGLGSGEEAALDLSGDGFLQVTVPTKANGSGALVSNSGVISADGGRVEIKAAAAKEAARQAVNMSGLIEARTVSGQSGAIVLGGGGGSVEVTGTLDASAKTGGKAGKVSVTGRKLKLKGAVVDALGKEGGGSVKIGGDKQGSGTLQHAETTEIDKDTTISADATGSGDGGTVIVWSDEQTDFAGKISARGGEISGNGGFVEVSGKQRLGFTGSADLRARFGYTGDLLLDPYNVTISNAAGNTGGSMSANTNDSVINVATLQNLLASANVTISTGSGGSQAGDITIAAPITWSTNTLTLDAYHSIVFNADATIGGVGGLSLVTNHGGSGGTISYALGASATFTGAQGAQALSINGQSYTLIYDINQLQAINSGLTGRYVLARNIDAGATSSWNAGLGFISLGTDGNSTVQNGGNGFTGTFDGLGHAIDKLSVLQPSAQYVGLFGYVGAGGLVQNVGVTNATVRGFKTLGGIVGFNAGTVAQSYSTGQLFTTQYGSNSGGLIGENDGALSASFSTVVVNARDSNSAGGAVGYNNFGTIDRVYAMGAVDGGSAGANAGGLVGANYGYSFVGQRGRITDSYSTGAVSGGWNVGAFIGNNLYDGVVTGAYDVSTSGPYNTSSSAKPAIGGGTTGGSVNVIGLTTSSFQNGGVSGLSAAFGGGTGGLYPYLKSFYPNGAQAISGIAYKDNGGTPLLSATGQPFYTKNPGLVNVVSNGSTLGTVSTGVNGYYYLVLPNGSVSGNVVAYTVADNDLGNSSGAKNGVTFRTGLSGGNISNLNVYGDWRLDEVDGSITSLSALNSAYATAIGSASVGSLSFANRQIETAATTFALNQALSVDTGTLALSSDGTVTQGATGNAIIAGSLWLGGTGSFALNGADNQIGSVAGNAGSVDLRDGASLTVGSASSARGVSANGVNATGPVKLQTTGDLTIAANATVSGANPVLAAAGLFVNNRGSDAVTATSGRWLVYAAGPTGNTYGNLDSGNTAIWNMAAGGAVSAGGNRYVFAYQPTLTFTSNNATKTYGDTALPTLTYSVAGYQTGVIGAYLGDTAATTFNGGPSVTSVNPPANTQVGAGSYAITVGAGNLTALSGYGFAYNSAGLLTIGKRAVTVTVTPGQAKIYGDADPSSYTYTVSDLGAGTALVGSLTRQTGKNVGTYAIRQGTLTNANNSNYDITYAGDNFAIAKRAITVTAAAKSRIYGNSNPSLTYQITSGSLVGGDNLSGGLTTAATTTSDVGSYAITQGTLNNNNYAISYVGANLSVTQRAIWVTADAKSRVYGDDNPALTYRVTSGSLVNGDSLSGALATTATTASAVGSYGITQGTLANANYAFTYVGTNLSVTKRGITVTADSKSRAYGDANPALTYQVTSGSLVNSDSLSGSLTTTATTASSVGSYGITQGTLANGNYAITYVGANLTVGKRAITITADTMSRAYGDSNPALTYQVTSGNLVGTDVLSGSLATSATQASGVGTYGITQGTLSNGNYQISYVGADLIVGKRAITATADAKSRAYGDADPALTYQVTAGNLVGSDVLTGSLATAATAASGVGSYGITQGSLDNGNYAISYVGADLTVGKRAITVTADAKSRAYGDDNPTLTYQVTSGNLVNNDSLAGSLSTTATATSDVGNYGITQGSLDNGNYEITYSGADLTVGKRSVTVTADPNQGKTYGNADPSSYGYTYSDLGSGAALVGALDRDAGENVASYTIGQGTLTNANNSNYDIAFVGAAFNIGKRSVNVTANANQSKIYGNADPSSYSYTYSDLGSGTALVGALDRAAGEDAGGYAIGQGTLNDANNANYDITFVGAGFSIGKRAITVTADAKGRPQGVANPPLTYTIGGLGLAAGDSLTGALSTDATTASSPGSYAIEQGSLSASANYDLTYVGANLTVQASGVVATTDTASTAAHDFAGRGNGAPLPVVFPGAVPGADPQTIVEDPRFDGVTFCRAVSAISNICAQASAEKTGAGP</sequence>
<evidence type="ECO:0000256" key="1">
    <source>
        <dbReference type="ARBA" id="ARBA00004613"/>
    </source>
</evidence>
<organism evidence="6 7">
    <name type="scientific">Mesorhizobium australafricanum</name>
    <dbReference type="NCBI Taxonomy" id="3072311"/>
    <lineage>
        <taxon>Bacteria</taxon>
        <taxon>Pseudomonadati</taxon>
        <taxon>Pseudomonadota</taxon>
        <taxon>Alphaproteobacteria</taxon>
        <taxon>Hyphomicrobiales</taxon>
        <taxon>Phyllobacteriaceae</taxon>
        <taxon>Mesorhizobium</taxon>
    </lineage>
</organism>
<feature type="domain" description="Filamentous haemagglutinin FhaB/tRNA nuclease CdiA-like TPS" evidence="5">
    <location>
        <begin position="33"/>
        <end position="146"/>
    </location>
</feature>
<dbReference type="RefSeq" id="WP_320212401.1">
    <property type="nucleotide sequence ID" value="NZ_JAVIIS010000003.1"/>
</dbReference>
<evidence type="ECO:0000259" key="5">
    <source>
        <dbReference type="SMART" id="SM00912"/>
    </source>
</evidence>
<reference evidence="6 7" key="1">
    <citation type="submission" date="2023-08" db="EMBL/GenBank/DDBJ databases">
        <title>Implementing the SeqCode for naming new Mesorhizobium species isolated from Vachellia karroo root nodules.</title>
        <authorList>
            <person name="Van Lill M."/>
        </authorList>
    </citation>
    <scope>NUCLEOTIDE SEQUENCE [LARGE SCALE GENOMIC DNA]</scope>
    <source>
        <strain evidence="6 7">VK3E</strain>
    </source>
</reference>
<keyword evidence="7" id="KW-1185">Reference proteome</keyword>
<dbReference type="NCBIfam" id="TIGR01901">
    <property type="entry name" value="adhes_NPXG"/>
    <property type="match status" value="1"/>
</dbReference>
<dbReference type="EMBL" id="JAVIIS010000003">
    <property type="protein sequence ID" value="MDX8438520.1"/>
    <property type="molecule type" value="Genomic_DNA"/>
</dbReference>
<gene>
    <name evidence="6" type="ORF">RFM51_02875</name>
</gene>
<evidence type="ECO:0000313" key="7">
    <source>
        <dbReference type="Proteomes" id="UP001272097"/>
    </source>
</evidence>
<evidence type="ECO:0000256" key="3">
    <source>
        <dbReference type="ARBA" id="ARBA00022729"/>
    </source>
</evidence>
<dbReference type="InterPro" id="IPR011050">
    <property type="entry name" value="Pectin_lyase_fold/virulence"/>
</dbReference>
<dbReference type="PANTHER" id="PTHR12338:SF8">
    <property type="entry name" value="HEME_HEMOPEXIN-BINDING PROTEIN"/>
    <property type="match status" value="1"/>
</dbReference>
<comment type="caution">
    <text evidence="6">The sequence shown here is derived from an EMBL/GenBank/DDBJ whole genome shotgun (WGS) entry which is preliminary data.</text>
</comment>
<comment type="subcellular location">
    <subcellularLocation>
        <location evidence="1">Secreted</location>
    </subcellularLocation>
</comment>
<dbReference type="InterPro" id="IPR050909">
    <property type="entry name" value="Bact_Autotransporter_VF"/>
</dbReference>
<dbReference type="InterPro" id="IPR008638">
    <property type="entry name" value="FhaB/CdiA-like_TPS"/>
</dbReference>
<feature type="chain" id="PRO_5047023175" evidence="4">
    <location>
        <begin position="34"/>
        <end position="2156"/>
    </location>
</feature>
<evidence type="ECO:0000256" key="2">
    <source>
        <dbReference type="ARBA" id="ARBA00022525"/>
    </source>
</evidence>
<dbReference type="SMART" id="SM00912">
    <property type="entry name" value="Haemagg_act"/>
    <property type="match status" value="1"/>
</dbReference>
<evidence type="ECO:0000256" key="4">
    <source>
        <dbReference type="SAM" id="SignalP"/>
    </source>
</evidence>
<accession>A0ABU4WR51</accession>
<dbReference type="Gene3D" id="3.30.160.710">
    <property type="match status" value="6"/>
</dbReference>
<dbReference type="InterPro" id="IPR041286">
    <property type="entry name" value="MBG_2"/>
</dbReference>
<dbReference type="PANTHER" id="PTHR12338">
    <property type="entry name" value="AUTOTRANSPORTER"/>
    <property type="match status" value="1"/>
</dbReference>
<dbReference type="Pfam" id="PF18676">
    <property type="entry name" value="MBG_2"/>
    <property type="match status" value="10"/>
</dbReference>
<dbReference type="Gene3D" id="2.160.20.110">
    <property type="match status" value="1"/>
</dbReference>
<dbReference type="Proteomes" id="UP001272097">
    <property type="component" value="Unassembled WGS sequence"/>
</dbReference>
<feature type="signal peptide" evidence="4">
    <location>
        <begin position="1"/>
        <end position="33"/>
    </location>
</feature>
<protein>
    <submittedName>
        <fullName evidence="6">MBG domain-containing protein</fullName>
    </submittedName>
</protein>
<dbReference type="Pfam" id="PF05860">
    <property type="entry name" value="TPS"/>
    <property type="match status" value="1"/>
</dbReference>
<keyword evidence="2" id="KW-0964">Secreted</keyword>
<name>A0ABU4WR51_9HYPH</name>